<dbReference type="RefSeq" id="WP_202954824.1">
    <property type="nucleotide sequence ID" value="NZ_JAPCID010000001.1"/>
</dbReference>
<feature type="signal peptide" evidence="1">
    <location>
        <begin position="1"/>
        <end position="26"/>
    </location>
</feature>
<comment type="caution">
    <text evidence="2">The sequence shown here is derived from an EMBL/GenBank/DDBJ whole genome shotgun (WGS) entry which is preliminary data.</text>
</comment>
<evidence type="ECO:0000313" key="2">
    <source>
        <dbReference type="EMBL" id="MDA0135885.1"/>
    </source>
</evidence>
<dbReference type="EMBL" id="JAPCID010000001">
    <property type="protein sequence ID" value="MDA0135885.1"/>
    <property type="molecule type" value="Genomic_DNA"/>
</dbReference>
<keyword evidence="3" id="KW-1185">Reference proteome</keyword>
<organism evidence="2 3">
    <name type="scientific">Solirubrobacter deserti</name>
    <dbReference type="NCBI Taxonomy" id="2282478"/>
    <lineage>
        <taxon>Bacteria</taxon>
        <taxon>Bacillati</taxon>
        <taxon>Actinomycetota</taxon>
        <taxon>Thermoleophilia</taxon>
        <taxon>Solirubrobacterales</taxon>
        <taxon>Solirubrobacteraceae</taxon>
        <taxon>Solirubrobacter</taxon>
    </lineage>
</organism>
<keyword evidence="1" id="KW-0732">Signal</keyword>
<name>A0ABT4RBH0_9ACTN</name>
<accession>A0ABT4RBH0</accession>
<reference evidence="2" key="1">
    <citation type="submission" date="2022-10" db="EMBL/GenBank/DDBJ databases">
        <title>The WGS of Solirubrobacter sp. CPCC 204708.</title>
        <authorList>
            <person name="Jiang Z."/>
        </authorList>
    </citation>
    <scope>NUCLEOTIDE SEQUENCE</scope>
    <source>
        <strain evidence="2">CPCC 204708</strain>
    </source>
</reference>
<protein>
    <recommendedName>
        <fullName evidence="4">Htaa domain-containing protein</fullName>
    </recommendedName>
</protein>
<evidence type="ECO:0000256" key="1">
    <source>
        <dbReference type="SAM" id="SignalP"/>
    </source>
</evidence>
<sequence>MITINRRLAGPALAGALLTAAAPASAADFTVTGGRLDWTMANQFDSTTDNTRTWLGYATQTTGGFPPNGRIEATAPATLTNPVGASIPGLNGTATPTPARGVNERYKLTYPASATGSTFSTTSGGKLSATVELTGKFTFIIHEGRNFKPGTIVDPVITIDGATGTLRSSGTKIAPAVTSYDRNDVQFNLDLSDATVSKRPDGSHAITNIVPVSTAQSILSGFGANSRLYGTMALTVAADEILTAAAPAKDGATGPAGPAGPAGKDGRDAELRVIRLSRAAFATKAEVHVRLIDPATKKTVARGTVERRTLRLSVLQGTTLKGGTYTLQRTAKKATGKRTATISFK</sequence>
<feature type="chain" id="PRO_5047019537" description="Htaa domain-containing protein" evidence="1">
    <location>
        <begin position="27"/>
        <end position="345"/>
    </location>
</feature>
<evidence type="ECO:0000313" key="3">
    <source>
        <dbReference type="Proteomes" id="UP001147700"/>
    </source>
</evidence>
<dbReference type="Proteomes" id="UP001147700">
    <property type="component" value="Unassembled WGS sequence"/>
</dbReference>
<evidence type="ECO:0008006" key="4">
    <source>
        <dbReference type="Google" id="ProtNLM"/>
    </source>
</evidence>
<gene>
    <name evidence="2" type="ORF">OJ962_00130</name>
</gene>
<proteinExistence type="predicted"/>